<sequence length="254" mass="26641">MSDPITPCAEALAAADPDRFAAVMALPGAARAPLFAVYAANLEMARAPWAAREPMVAEIRLQWWIDALGALATTGAEPRHEIGPALLKIVPEALELLVEVGEARRADCWSDPFEDAGRLHDYLDATSGALTLAAARALGLSGHEAALRAAGAAAGLANWLVALPELTARGRLCLVGATPAALGTLAIEALARLEAAEEALQKAPEAARFAMLAHWQARKALVRAAKDPARIASGGLRVSEFSRRLSLLRARAAL</sequence>
<evidence type="ECO:0000313" key="1">
    <source>
        <dbReference type="EMBL" id="MFD2175400.1"/>
    </source>
</evidence>
<accession>A0ABW5ACP5</accession>
<dbReference type="Gene3D" id="1.10.600.10">
    <property type="entry name" value="Farnesyl Diphosphate Synthase"/>
    <property type="match status" value="1"/>
</dbReference>
<organism evidence="1 2">
    <name type="scientific">Rhodobacter lacus</name>
    <dbReference type="NCBI Taxonomy" id="1641972"/>
    <lineage>
        <taxon>Bacteria</taxon>
        <taxon>Pseudomonadati</taxon>
        <taxon>Pseudomonadota</taxon>
        <taxon>Alphaproteobacteria</taxon>
        <taxon>Rhodobacterales</taxon>
        <taxon>Rhodobacter group</taxon>
        <taxon>Rhodobacter</taxon>
    </lineage>
</organism>
<protein>
    <submittedName>
        <fullName evidence="1">Squalene/phytoene synthase family protein</fullName>
    </submittedName>
</protein>
<dbReference type="SUPFAM" id="SSF48576">
    <property type="entry name" value="Terpenoid synthases"/>
    <property type="match status" value="1"/>
</dbReference>
<reference evidence="2" key="1">
    <citation type="journal article" date="2019" name="Int. J. Syst. Evol. Microbiol.">
        <title>The Global Catalogue of Microorganisms (GCM) 10K type strain sequencing project: providing services to taxonomists for standard genome sequencing and annotation.</title>
        <authorList>
            <consortium name="The Broad Institute Genomics Platform"/>
            <consortium name="The Broad Institute Genome Sequencing Center for Infectious Disease"/>
            <person name="Wu L."/>
            <person name="Ma J."/>
        </authorList>
    </citation>
    <scope>NUCLEOTIDE SEQUENCE [LARGE SCALE GENOMIC DNA]</scope>
    <source>
        <strain evidence="2">CCUG 55131</strain>
    </source>
</reference>
<dbReference type="Proteomes" id="UP001597413">
    <property type="component" value="Unassembled WGS sequence"/>
</dbReference>
<dbReference type="EMBL" id="JBHUIX010000013">
    <property type="protein sequence ID" value="MFD2175400.1"/>
    <property type="molecule type" value="Genomic_DNA"/>
</dbReference>
<dbReference type="Pfam" id="PF00494">
    <property type="entry name" value="SQS_PSY"/>
    <property type="match status" value="1"/>
</dbReference>
<name>A0ABW5ACP5_9RHOB</name>
<comment type="caution">
    <text evidence="1">The sequence shown here is derived from an EMBL/GenBank/DDBJ whole genome shotgun (WGS) entry which is preliminary data.</text>
</comment>
<dbReference type="InterPro" id="IPR008949">
    <property type="entry name" value="Isoprenoid_synthase_dom_sf"/>
</dbReference>
<gene>
    <name evidence="1" type="ORF">ACFSM0_15000</name>
</gene>
<dbReference type="InterPro" id="IPR002060">
    <property type="entry name" value="Squ/phyt_synthse"/>
</dbReference>
<dbReference type="RefSeq" id="WP_377392058.1">
    <property type="nucleotide sequence ID" value="NZ_JBHUIX010000013.1"/>
</dbReference>
<evidence type="ECO:0000313" key="2">
    <source>
        <dbReference type="Proteomes" id="UP001597413"/>
    </source>
</evidence>
<proteinExistence type="predicted"/>
<keyword evidence="2" id="KW-1185">Reference proteome</keyword>